<organism evidence="2">
    <name type="scientific">Arundo donax</name>
    <name type="common">Giant reed</name>
    <name type="synonym">Donax arundinaceus</name>
    <dbReference type="NCBI Taxonomy" id="35708"/>
    <lineage>
        <taxon>Eukaryota</taxon>
        <taxon>Viridiplantae</taxon>
        <taxon>Streptophyta</taxon>
        <taxon>Embryophyta</taxon>
        <taxon>Tracheophyta</taxon>
        <taxon>Spermatophyta</taxon>
        <taxon>Magnoliopsida</taxon>
        <taxon>Liliopsida</taxon>
        <taxon>Poales</taxon>
        <taxon>Poaceae</taxon>
        <taxon>PACMAD clade</taxon>
        <taxon>Arundinoideae</taxon>
        <taxon>Arundineae</taxon>
        <taxon>Arundo</taxon>
    </lineage>
</organism>
<dbReference type="EMBL" id="GBRH01195133">
    <property type="protein sequence ID" value="JAE02763.1"/>
    <property type="molecule type" value="Transcribed_RNA"/>
</dbReference>
<reference evidence="2" key="2">
    <citation type="journal article" date="2015" name="Data Brief">
        <title>Shoot transcriptome of the giant reed, Arundo donax.</title>
        <authorList>
            <person name="Barrero R.A."/>
            <person name="Guerrero F.D."/>
            <person name="Moolhuijzen P."/>
            <person name="Goolsby J.A."/>
            <person name="Tidwell J."/>
            <person name="Bellgard S.E."/>
            <person name="Bellgard M.I."/>
        </authorList>
    </citation>
    <scope>NUCLEOTIDE SEQUENCE</scope>
    <source>
        <tissue evidence="2">Shoot tissue taken approximately 20 cm above the soil surface</tissue>
    </source>
</reference>
<evidence type="ECO:0000256" key="1">
    <source>
        <dbReference type="SAM" id="MobiDB-lite"/>
    </source>
</evidence>
<feature type="compositionally biased region" description="Pro residues" evidence="1">
    <location>
        <begin position="12"/>
        <end position="22"/>
    </location>
</feature>
<reference evidence="2" key="1">
    <citation type="submission" date="2014-09" db="EMBL/GenBank/DDBJ databases">
        <authorList>
            <person name="Magalhaes I.L.F."/>
            <person name="Oliveira U."/>
            <person name="Santos F.R."/>
            <person name="Vidigal T.H.D.A."/>
            <person name="Brescovit A.D."/>
            <person name="Santos A.J."/>
        </authorList>
    </citation>
    <scope>NUCLEOTIDE SEQUENCE</scope>
    <source>
        <tissue evidence="2">Shoot tissue taken approximately 20 cm above the soil surface</tissue>
    </source>
</reference>
<feature type="region of interest" description="Disordered" evidence="1">
    <location>
        <begin position="1"/>
        <end position="62"/>
    </location>
</feature>
<accession>A0A0A9F391</accession>
<evidence type="ECO:0000313" key="2">
    <source>
        <dbReference type="EMBL" id="JAE02763.1"/>
    </source>
</evidence>
<proteinExistence type="predicted"/>
<sequence>MTGPDATSSPMTLPPTTCPCPPARYTASPVAPGGAGAGRKAPDMDSISNRPRSATAAAPAPAGCRSVTLVTAPLPLSTETPRWRRREKPAMASTMSAPLAISSTWERITLGLSRVTTTGGFGLFLDPGGLPRGRRPAPPPAPTFVASSSLVLPLSAPAPTW</sequence>
<dbReference type="AlphaFoldDB" id="A0A0A9F391"/>
<name>A0A0A9F391_ARUDO</name>
<protein>
    <submittedName>
        <fullName evidence="2">Uncharacterized protein</fullName>
    </submittedName>
</protein>